<dbReference type="AlphaFoldDB" id="A0A2T0KAA9"/>
<reference evidence="1 2" key="1">
    <citation type="submission" date="2018-03" db="EMBL/GenBank/DDBJ databases">
        <title>Genomic Encyclopedia of Archaeal and Bacterial Type Strains, Phase II (KMG-II): from individual species to whole genera.</title>
        <authorList>
            <person name="Goeker M."/>
        </authorList>
    </citation>
    <scope>NUCLEOTIDE SEQUENCE [LARGE SCALE GENOMIC DNA]</scope>
    <source>
        <strain evidence="1 2">DSM 43146</strain>
    </source>
</reference>
<evidence type="ECO:0000313" key="1">
    <source>
        <dbReference type="EMBL" id="PRX20054.1"/>
    </source>
</evidence>
<sequence>MSDDISDVASDPRLARVLRSSLTRIADGPDGPMREMAREVLAGRTDLRTALREPAYGEHLGAAFGRFWTDFQAMSPDERDRLVKDTRQKLDEFNQ</sequence>
<evidence type="ECO:0000313" key="2">
    <source>
        <dbReference type="Proteomes" id="UP000239415"/>
    </source>
</evidence>
<protein>
    <submittedName>
        <fullName evidence="1">Uncharacterized protein</fullName>
    </submittedName>
</protein>
<dbReference type="OrthoDB" id="3402531at2"/>
<gene>
    <name evidence="1" type="ORF">CLV67_109319</name>
</gene>
<dbReference type="RefSeq" id="WP_146169270.1">
    <property type="nucleotide sequence ID" value="NZ_BOMO01000082.1"/>
</dbReference>
<proteinExistence type="predicted"/>
<accession>A0A2T0KAA9</accession>
<keyword evidence="2" id="KW-1185">Reference proteome</keyword>
<name>A0A2T0KAA9_9ACTN</name>
<dbReference type="Proteomes" id="UP000239415">
    <property type="component" value="Unassembled WGS sequence"/>
</dbReference>
<organism evidence="1 2">
    <name type="scientific">Actinoplanes italicus</name>
    <dbReference type="NCBI Taxonomy" id="113567"/>
    <lineage>
        <taxon>Bacteria</taxon>
        <taxon>Bacillati</taxon>
        <taxon>Actinomycetota</taxon>
        <taxon>Actinomycetes</taxon>
        <taxon>Micromonosporales</taxon>
        <taxon>Micromonosporaceae</taxon>
        <taxon>Actinoplanes</taxon>
    </lineage>
</organism>
<comment type="caution">
    <text evidence="1">The sequence shown here is derived from an EMBL/GenBank/DDBJ whole genome shotgun (WGS) entry which is preliminary data.</text>
</comment>
<dbReference type="EMBL" id="PVMZ01000009">
    <property type="protein sequence ID" value="PRX20054.1"/>
    <property type="molecule type" value="Genomic_DNA"/>
</dbReference>